<gene>
    <name evidence="2" type="ORF">HHI36_013882</name>
</gene>
<reference evidence="2 3" key="1">
    <citation type="journal article" date="2021" name="BMC Biol.">
        <title>Horizontally acquired antibacterial genes associated with adaptive radiation of ladybird beetles.</title>
        <authorList>
            <person name="Li H.S."/>
            <person name="Tang X.F."/>
            <person name="Huang Y.H."/>
            <person name="Xu Z.Y."/>
            <person name="Chen M.L."/>
            <person name="Du X.Y."/>
            <person name="Qiu B.Y."/>
            <person name="Chen P.T."/>
            <person name="Zhang W."/>
            <person name="Slipinski A."/>
            <person name="Escalona H.E."/>
            <person name="Waterhouse R.M."/>
            <person name="Zwick A."/>
            <person name="Pang H."/>
        </authorList>
    </citation>
    <scope>NUCLEOTIDE SEQUENCE [LARGE SCALE GENOMIC DNA]</scope>
    <source>
        <strain evidence="2">SYSU2018</strain>
    </source>
</reference>
<sequence length="73" mass="8396">MKKVIEGLFWTFVLVFFAFGIAGFCSPFYIVVYFFEAFVPDIQPLSDILLQGLQLPHYCAKRVLDIILSRTDS</sequence>
<evidence type="ECO:0000313" key="2">
    <source>
        <dbReference type="EMBL" id="KAL3272406.1"/>
    </source>
</evidence>
<dbReference type="Proteomes" id="UP001516400">
    <property type="component" value="Unassembled WGS sequence"/>
</dbReference>
<feature type="transmembrane region" description="Helical" evidence="1">
    <location>
        <begin position="7"/>
        <end position="35"/>
    </location>
</feature>
<comment type="caution">
    <text evidence="2">The sequence shown here is derived from an EMBL/GenBank/DDBJ whole genome shotgun (WGS) entry which is preliminary data.</text>
</comment>
<keyword evidence="1" id="KW-1133">Transmembrane helix</keyword>
<evidence type="ECO:0000313" key="3">
    <source>
        <dbReference type="Proteomes" id="UP001516400"/>
    </source>
</evidence>
<protein>
    <submittedName>
        <fullName evidence="2">Uncharacterized protein</fullName>
    </submittedName>
</protein>
<dbReference type="EMBL" id="JABFTP020000062">
    <property type="protein sequence ID" value="KAL3272406.1"/>
    <property type="molecule type" value="Genomic_DNA"/>
</dbReference>
<name>A0ABD2N130_9CUCU</name>
<proteinExistence type="predicted"/>
<keyword evidence="1" id="KW-0472">Membrane</keyword>
<dbReference type="AlphaFoldDB" id="A0ABD2N130"/>
<evidence type="ECO:0000256" key="1">
    <source>
        <dbReference type="SAM" id="Phobius"/>
    </source>
</evidence>
<dbReference type="PANTHER" id="PTHR39948:SF1">
    <property type="entry name" value="GEO11419P1"/>
    <property type="match status" value="1"/>
</dbReference>
<keyword evidence="3" id="KW-1185">Reference proteome</keyword>
<accession>A0ABD2N130</accession>
<dbReference type="PANTHER" id="PTHR39948">
    <property type="entry name" value="GEO11419P1"/>
    <property type="match status" value="1"/>
</dbReference>
<organism evidence="2 3">
    <name type="scientific">Cryptolaemus montrouzieri</name>
    <dbReference type="NCBI Taxonomy" id="559131"/>
    <lineage>
        <taxon>Eukaryota</taxon>
        <taxon>Metazoa</taxon>
        <taxon>Ecdysozoa</taxon>
        <taxon>Arthropoda</taxon>
        <taxon>Hexapoda</taxon>
        <taxon>Insecta</taxon>
        <taxon>Pterygota</taxon>
        <taxon>Neoptera</taxon>
        <taxon>Endopterygota</taxon>
        <taxon>Coleoptera</taxon>
        <taxon>Polyphaga</taxon>
        <taxon>Cucujiformia</taxon>
        <taxon>Coccinelloidea</taxon>
        <taxon>Coccinellidae</taxon>
        <taxon>Scymninae</taxon>
        <taxon>Scymnini</taxon>
        <taxon>Cryptolaemus</taxon>
    </lineage>
</organism>
<keyword evidence="1" id="KW-0812">Transmembrane</keyword>